<keyword evidence="2" id="KW-1185">Reference proteome</keyword>
<dbReference type="EMBL" id="BOON01000066">
    <property type="protein sequence ID" value="GII26095.1"/>
    <property type="molecule type" value="Genomic_DNA"/>
</dbReference>
<protein>
    <submittedName>
        <fullName evidence="1">Dithiol-disulfide isomerase</fullName>
    </submittedName>
</protein>
<gene>
    <name evidence="1" type="ORF">Pme01_56920</name>
</gene>
<accession>A0A8J3TFA8</accession>
<name>A0A8J3TFA8_9ACTN</name>
<reference evidence="1" key="1">
    <citation type="submission" date="2021-01" db="EMBL/GenBank/DDBJ databases">
        <title>Whole genome shotgun sequence of Planosporangium mesophilum NBRC 109066.</title>
        <authorList>
            <person name="Komaki H."/>
            <person name="Tamura T."/>
        </authorList>
    </citation>
    <scope>NUCLEOTIDE SEQUENCE</scope>
    <source>
        <strain evidence="1">NBRC 109066</strain>
    </source>
</reference>
<dbReference type="GO" id="GO:0016853">
    <property type="term" value="F:isomerase activity"/>
    <property type="evidence" value="ECO:0007669"/>
    <property type="project" value="UniProtKB-KW"/>
</dbReference>
<evidence type="ECO:0000313" key="1">
    <source>
        <dbReference type="EMBL" id="GII26095.1"/>
    </source>
</evidence>
<dbReference type="SUPFAM" id="SSF52833">
    <property type="entry name" value="Thioredoxin-like"/>
    <property type="match status" value="1"/>
</dbReference>
<proteinExistence type="predicted"/>
<dbReference type="AlphaFoldDB" id="A0A8J3TFA8"/>
<dbReference type="InterPro" id="IPR036249">
    <property type="entry name" value="Thioredoxin-like_sf"/>
</dbReference>
<dbReference type="Gene3D" id="3.40.30.10">
    <property type="entry name" value="Glutaredoxin"/>
    <property type="match status" value="1"/>
</dbReference>
<organism evidence="1 2">
    <name type="scientific">Planosporangium mesophilum</name>
    <dbReference type="NCBI Taxonomy" id="689768"/>
    <lineage>
        <taxon>Bacteria</taxon>
        <taxon>Bacillati</taxon>
        <taxon>Actinomycetota</taxon>
        <taxon>Actinomycetes</taxon>
        <taxon>Micromonosporales</taxon>
        <taxon>Micromonosporaceae</taxon>
        <taxon>Planosporangium</taxon>
    </lineage>
</organism>
<comment type="caution">
    <text evidence="1">The sequence shown here is derived from an EMBL/GenBank/DDBJ whole genome shotgun (WGS) entry which is preliminary data.</text>
</comment>
<keyword evidence="1" id="KW-0413">Isomerase</keyword>
<evidence type="ECO:0000313" key="2">
    <source>
        <dbReference type="Proteomes" id="UP000599074"/>
    </source>
</evidence>
<sequence length="225" mass="24654">MDLYNSAPGVVTVYADLVCPFATFTLHGLRAARERLGVDVRLDLRAFPLELVNRRPHEPGLIEMEKGVLSGLEPGLGWRRWRAAPSVWPVTSLLPLEAVQAAKRPEVGGLVASDQLDAALRRALFLDSRCISLLPVVLEVAEECPDMDRGALAADLHRGMGRADVVEQCGAVERGQVNTSAHVFAPDGRNWANPGLELEHRGDYPVVKRYDPGVYEEILKAAMKS</sequence>
<dbReference type="Proteomes" id="UP000599074">
    <property type="component" value="Unassembled WGS sequence"/>
</dbReference>
<dbReference type="RefSeq" id="WP_168117945.1">
    <property type="nucleotide sequence ID" value="NZ_BOON01000066.1"/>
</dbReference>